<feature type="transmembrane region" description="Helical" evidence="1">
    <location>
        <begin position="12"/>
        <end position="33"/>
    </location>
</feature>
<evidence type="ECO:0000313" key="2">
    <source>
        <dbReference type="EMBL" id="CAK0829286.1"/>
    </source>
</evidence>
<comment type="caution">
    <text evidence="2">The sequence shown here is derived from an EMBL/GenBank/DDBJ whole genome shotgun (WGS) entry which is preliminary data.</text>
</comment>
<reference evidence="2" key="1">
    <citation type="submission" date="2023-10" db="EMBL/GenBank/DDBJ databases">
        <authorList>
            <person name="Chen Y."/>
            <person name="Shah S."/>
            <person name="Dougan E. K."/>
            <person name="Thang M."/>
            <person name="Chan C."/>
        </authorList>
    </citation>
    <scope>NUCLEOTIDE SEQUENCE [LARGE SCALE GENOMIC DNA]</scope>
</reference>
<dbReference type="Proteomes" id="UP001189429">
    <property type="component" value="Unassembled WGS sequence"/>
</dbReference>
<name>A0ABN9SBE4_9DINO</name>
<accession>A0ABN9SBE4</accession>
<dbReference type="EMBL" id="CAUYUJ010010402">
    <property type="protein sequence ID" value="CAK0829286.1"/>
    <property type="molecule type" value="Genomic_DNA"/>
</dbReference>
<evidence type="ECO:0000256" key="1">
    <source>
        <dbReference type="SAM" id="Phobius"/>
    </source>
</evidence>
<keyword evidence="1" id="KW-1133">Transmembrane helix</keyword>
<keyword evidence="3" id="KW-1185">Reference proteome</keyword>
<protein>
    <submittedName>
        <fullName evidence="2">Uncharacterized protein</fullName>
    </submittedName>
</protein>
<proteinExistence type="predicted"/>
<sequence>MRSQILNAECTPSYMLSILCLKIYSPLVFVVVLHHGACKLVSSWRFGLVRQSNVVGQSNVNAQRIVFGQDMERVRNVTGQSNATSQSTVTAQKIVTGQGMERVRNVTGQGIRAWPRPLTVFYHVFENSIKKGAEALTTSIVNEQLSKMRASGAFDQSVKLKWTFIGPRDSGVPALLQCPTCQLVESSETGNEIVTLQHLYDYCSKHHSDLVVYMHTKGAYHAGMFNDNLRRVLMKGIWSDACHSQDMFQICTACGSRFSPMPHQHYPVNMWLARCDCISRLTPPLKLESTMLSAVRAAMDKGVLPKGTDHGDPALFGLGRFSAEHWLGSHPSHAPCDVCDNPRFTWNLRSLPAFSRGRSSVDWAPKLRPHPRPDMPLAAFCKSCRNGAICNLSNLRSWRPFEWKFLHPESEPQKGALWEYYSAGEGSCMNAG</sequence>
<evidence type="ECO:0000313" key="3">
    <source>
        <dbReference type="Proteomes" id="UP001189429"/>
    </source>
</evidence>
<keyword evidence="1" id="KW-0472">Membrane</keyword>
<keyword evidence="1" id="KW-0812">Transmembrane</keyword>
<gene>
    <name evidence="2" type="ORF">PCOR1329_LOCUS28281</name>
</gene>
<organism evidence="2 3">
    <name type="scientific">Prorocentrum cordatum</name>
    <dbReference type="NCBI Taxonomy" id="2364126"/>
    <lineage>
        <taxon>Eukaryota</taxon>
        <taxon>Sar</taxon>
        <taxon>Alveolata</taxon>
        <taxon>Dinophyceae</taxon>
        <taxon>Prorocentrales</taxon>
        <taxon>Prorocentraceae</taxon>
        <taxon>Prorocentrum</taxon>
    </lineage>
</organism>